<dbReference type="RefSeq" id="WP_183403770.1">
    <property type="nucleotide sequence ID" value="NZ_JACHGG010000003.1"/>
</dbReference>
<name>A0A7W9WCS3_9BACT</name>
<reference evidence="1 2" key="1">
    <citation type="submission" date="2020-08" db="EMBL/GenBank/DDBJ databases">
        <title>Genomic Encyclopedia of Type Strains, Phase IV (KMG-IV): sequencing the most valuable type-strain genomes for metagenomic binning, comparative biology and taxonomic classification.</title>
        <authorList>
            <person name="Goeker M."/>
        </authorList>
    </citation>
    <scope>NUCLEOTIDE SEQUENCE [LARGE SCALE GENOMIC DNA]</scope>
    <source>
        <strain evidence="1 2">DSM 26718</strain>
    </source>
</reference>
<evidence type="ECO:0000313" key="1">
    <source>
        <dbReference type="EMBL" id="MBB6059795.1"/>
    </source>
</evidence>
<protein>
    <recommendedName>
        <fullName evidence="3">GTPase</fullName>
    </recommendedName>
</protein>
<evidence type="ECO:0008006" key="3">
    <source>
        <dbReference type="Google" id="ProtNLM"/>
    </source>
</evidence>
<comment type="caution">
    <text evidence="1">The sequence shown here is derived from an EMBL/GenBank/DDBJ whole genome shotgun (WGS) entry which is preliminary data.</text>
</comment>
<gene>
    <name evidence="1" type="ORF">HNQ93_002655</name>
</gene>
<dbReference type="EMBL" id="JACHGG010000003">
    <property type="protein sequence ID" value="MBB6059795.1"/>
    <property type="molecule type" value="Genomic_DNA"/>
</dbReference>
<dbReference type="AlphaFoldDB" id="A0A7W9WCS3"/>
<dbReference type="Proteomes" id="UP000532746">
    <property type="component" value="Unassembled WGS sequence"/>
</dbReference>
<accession>A0A7W9WCS3</accession>
<keyword evidence="2" id="KW-1185">Reference proteome</keyword>
<organism evidence="1 2">
    <name type="scientific">Hymenobacter luteus</name>
    <dbReference type="NCBI Taxonomy" id="1411122"/>
    <lineage>
        <taxon>Bacteria</taxon>
        <taxon>Pseudomonadati</taxon>
        <taxon>Bacteroidota</taxon>
        <taxon>Cytophagia</taxon>
        <taxon>Cytophagales</taxon>
        <taxon>Hymenobacteraceae</taxon>
        <taxon>Hymenobacter</taxon>
    </lineage>
</organism>
<proteinExistence type="predicted"/>
<evidence type="ECO:0000313" key="2">
    <source>
        <dbReference type="Proteomes" id="UP000532746"/>
    </source>
</evidence>
<sequence length="122" mass="13709">MAELLFVYNADSGLLNAALDTLHKALSPATYACSLCAVTYGATSMRPEWRTFLRHLSVPAVFLHRDELRQHYPSLRSEPLPAVFRRAAADAPWQVVVSARELKPLDLPSLIRLLQERLRVAV</sequence>